<evidence type="ECO:0000313" key="3">
    <source>
        <dbReference type="Proteomes" id="UP000655443"/>
    </source>
</evidence>
<evidence type="ECO:0000256" key="1">
    <source>
        <dbReference type="SAM" id="MobiDB-lite"/>
    </source>
</evidence>
<organism evidence="2 3">
    <name type="scientific">Streptomyces alanosinicus</name>
    <dbReference type="NCBI Taxonomy" id="68171"/>
    <lineage>
        <taxon>Bacteria</taxon>
        <taxon>Bacillati</taxon>
        <taxon>Actinomycetota</taxon>
        <taxon>Actinomycetes</taxon>
        <taxon>Kitasatosporales</taxon>
        <taxon>Streptomycetaceae</taxon>
        <taxon>Streptomyces</taxon>
    </lineage>
</organism>
<accession>A0A919D066</accession>
<sequence length="113" mass="11815">MSAETGRANAAARTKLEKAQGRGNAVSDVSLTGMPRSETGGLLALHVNIRNSADATASFAVQVDFRDADGKVVETRYVGAEKVGAGQTVHTIVVSHEPPEPKLNAAVAKAQRY</sequence>
<comment type="caution">
    <text evidence="2">The sequence shown here is derived from an EMBL/GenBank/DDBJ whole genome shotgun (WGS) entry which is preliminary data.</text>
</comment>
<dbReference type="AlphaFoldDB" id="A0A919D066"/>
<proteinExistence type="predicted"/>
<dbReference type="Proteomes" id="UP000655443">
    <property type="component" value="Unassembled WGS sequence"/>
</dbReference>
<protein>
    <submittedName>
        <fullName evidence="2">Uncharacterized protein</fullName>
    </submittedName>
</protein>
<keyword evidence="3" id="KW-1185">Reference proteome</keyword>
<feature type="region of interest" description="Disordered" evidence="1">
    <location>
        <begin position="1"/>
        <end position="33"/>
    </location>
</feature>
<reference evidence="2" key="2">
    <citation type="submission" date="2020-09" db="EMBL/GenBank/DDBJ databases">
        <authorList>
            <person name="Sun Q."/>
            <person name="Ohkuma M."/>
        </authorList>
    </citation>
    <scope>NUCLEOTIDE SEQUENCE</scope>
    <source>
        <strain evidence="2">JCM 4714</strain>
    </source>
</reference>
<dbReference type="EMBL" id="BMVG01000002">
    <property type="protein sequence ID" value="GHE00487.1"/>
    <property type="molecule type" value="Genomic_DNA"/>
</dbReference>
<gene>
    <name evidence="2" type="ORF">GCM10010339_15860</name>
</gene>
<name>A0A919D066_9ACTN</name>
<evidence type="ECO:0000313" key="2">
    <source>
        <dbReference type="EMBL" id="GHE00487.1"/>
    </source>
</evidence>
<reference evidence="2" key="1">
    <citation type="journal article" date="2014" name="Int. J. Syst. Evol. Microbiol.">
        <title>Complete genome sequence of Corynebacterium casei LMG S-19264T (=DSM 44701T), isolated from a smear-ripened cheese.</title>
        <authorList>
            <consortium name="US DOE Joint Genome Institute (JGI-PGF)"/>
            <person name="Walter F."/>
            <person name="Albersmeier A."/>
            <person name="Kalinowski J."/>
            <person name="Ruckert C."/>
        </authorList>
    </citation>
    <scope>NUCLEOTIDE SEQUENCE</scope>
    <source>
        <strain evidence="2">JCM 4714</strain>
    </source>
</reference>